<accession>A0ABW4NIE9</accession>
<feature type="transmembrane region" description="Helical" evidence="1">
    <location>
        <begin position="28"/>
        <end position="46"/>
    </location>
</feature>
<gene>
    <name evidence="2" type="ORF">ACFSC3_18975</name>
</gene>
<proteinExistence type="predicted"/>
<name>A0ABW4NIE9_9SPHN</name>
<dbReference type="Proteomes" id="UP001597283">
    <property type="component" value="Unassembled WGS sequence"/>
</dbReference>
<sequence>MRYLARFSPFRAIQDLRLYLASRQKYELVFLFVSIVLTTLLIAGFVKDSRVEKVYKRDIVYVENWRADRSDAEIKAGQLRDMATRTKLDAMQEKAMADRKASFKRVDDKLSSWGL</sequence>
<keyword evidence="1" id="KW-1133">Transmembrane helix</keyword>
<dbReference type="EMBL" id="JBHUFC010000024">
    <property type="protein sequence ID" value="MFD1789643.1"/>
    <property type="molecule type" value="Genomic_DNA"/>
</dbReference>
<reference evidence="3" key="1">
    <citation type="journal article" date="2019" name="Int. J. Syst. Evol. Microbiol.">
        <title>The Global Catalogue of Microorganisms (GCM) 10K type strain sequencing project: providing services to taxonomists for standard genome sequencing and annotation.</title>
        <authorList>
            <consortium name="The Broad Institute Genomics Platform"/>
            <consortium name="The Broad Institute Genome Sequencing Center for Infectious Disease"/>
            <person name="Wu L."/>
            <person name="Ma J."/>
        </authorList>
    </citation>
    <scope>NUCLEOTIDE SEQUENCE [LARGE SCALE GENOMIC DNA]</scope>
    <source>
        <strain evidence="3">Q85</strain>
    </source>
</reference>
<evidence type="ECO:0000313" key="2">
    <source>
        <dbReference type="EMBL" id="MFD1789643.1"/>
    </source>
</evidence>
<evidence type="ECO:0000313" key="3">
    <source>
        <dbReference type="Proteomes" id="UP001597283"/>
    </source>
</evidence>
<evidence type="ECO:0000256" key="1">
    <source>
        <dbReference type="SAM" id="Phobius"/>
    </source>
</evidence>
<keyword evidence="1" id="KW-0472">Membrane</keyword>
<keyword evidence="1" id="KW-0812">Transmembrane</keyword>
<comment type="caution">
    <text evidence="2">The sequence shown here is derived from an EMBL/GenBank/DDBJ whole genome shotgun (WGS) entry which is preliminary data.</text>
</comment>
<dbReference type="RefSeq" id="WP_380941748.1">
    <property type="nucleotide sequence ID" value="NZ_JBHUFC010000024.1"/>
</dbReference>
<organism evidence="2 3">
    <name type="scientific">Sphingomonas floccifaciens</name>
    <dbReference type="NCBI Taxonomy" id="1844115"/>
    <lineage>
        <taxon>Bacteria</taxon>
        <taxon>Pseudomonadati</taxon>
        <taxon>Pseudomonadota</taxon>
        <taxon>Alphaproteobacteria</taxon>
        <taxon>Sphingomonadales</taxon>
        <taxon>Sphingomonadaceae</taxon>
        <taxon>Sphingomonas</taxon>
    </lineage>
</organism>
<evidence type="ECO:0008006" key="4">
    <source>
        <dbReference type="Google" id="ProtNLM"/>
    </source>
</evidence>
<keyword evidence="3" id="KW-1185">Reference proteome</keyword>
<protein>
    <recommendedName>
        <fullName evidence="4">ABC transporter permease</fullName>
    </recommendedName>
</protein>